<evidence type="ECO:0000256" key="5">
    <source>
        <dbReference type="RuleBase" id="RU004005"/>
    </source>
</evidence>
<dbReference type="NCBIfam" id="TIGR01038">
    <property type="entry name" value="uL22_arch_euk"/>
    <property type="match status" value="1"/>
</dbReference>
<proteinExistence type="inferred from homology"/>
<keyword evidence="4 6" id="KW-0699">rRNA-binding</keyword>
<dbReference type="PANTHER" id="PTHR11593:SF10">
    <property type="entry name" value="60S RIBOSOMAL PROTEIN L17"/>
    <property type="match status" value="1"/>
</dbReference>
<dbReference type="Pfam" id="PF00237">
    <property type="entry name" value="Ribosomal_L22"/>
    <property type="match status" value="1"/>
</dbReference>
<dbReference type="Gene3D" id="3.90.470.10">
    <property type="entry name" value="Ribosomal protein L22/L17"/>
    <property type="match status" value="1"/>
</dbReference>
<dbReference type="NCBIfam" id="NF003260">
    <property type="entry name" value="PRK04223.1"/>
    <property type="match status" value="1"/>
</dbReference>
<keyword evidence="3 4" id="KW-0687">Ribonucleoprotein</keyword>
<dbReference type="AlphaFoldDB" id="A0A7C4D396"/>
<comment type="caution">
    <text evidence="7">The sequence shown here is derived from an EMBL/GenBank/DDBJ whole genome shotgun (WGS) entry which is preliminary data.</text>
</comment>
<protein>
    <recommendedName>
        <fullName evidence="4">Large ribosomal subunit protein uL22</fullName>
    </recommendedName>
</protein>
<evidence type="ECO:0000256" key="1">
    <source>
        <dbReference type="ARBA" id="ARBA00009451"/>
    </source>
</evidence>
<dbReference type="GO" id="GO:0019843">
    <property type="term" value="F:rRNA binding"/>
    <property type="evidence" value="ECO:0007669"/>
    <property type="project" value="UniProtKB-UniRule"/>
</dbReference>
<comment type="subunit">
    <text evidence="4 6">Part of the 50S ribosomal subunit.</text>
</comment>
<keyword evidence="4 6" id="KW-0694">RNA-binding</keyword>
<comment type="function">
    <text evidence="4 6">This protein binds specifically to 23S rRNA. It makes multiple contacts with different domains of the 23S rRNA in the assembled 50S subunit and ribosome.</text>
</comment>
<evidence type="ECO:0000256" key="4">
    <source>
        <dbReference type="HAMAP-Rule" id="MF_01331"/>
    </source>
</evidence>
<dbReference type="GO" id="GO:0003735">
    <property type="term" value="F:structural constituent of ribosome"/>
    <property type="evidence" value="ECO:0007669"/>
    <property type="project" value="UniProtKB-UniRule"/>
</dbReference>
<evidence type="ECO:0000256" key="3">
    <source>
        <dbReference type="ARBA" id="ARBA00023274"/>
    </source>
</evidence>
<comment type="function">
    <text evidence="4">The globular domain of the protein is located near the polypeptide exit tunnel on the outside of the subunit, while an extended beta-hairpin is found that lines the wall of the exit tunnel in the center of the 70S ribosome.</text>
</comment>
<sequence>MPVWRYPRVSNIVDESKVAKAVIRDAPISFKEAYEVCKIIRGMMLSEARDLLRRVIELKEPIPYVRYKLSIAHKRGLADRWKKWGSPIGRYPVKVCKYILKLLDNVENNANVKGLDTSKLKIVHIAAHKGYYLKRWTPRAFGRATPWFKTHTSIEVMVAEV</sequence>
<keyword evidence="2 4" id="KW-0689">Ribosomal protein</keyword>
<gene>
    <name evidence="4" type="primary">rpl22</name>
    <name evidence="7" type="ORF">ENU31_02165</name>
</gene>
<dbReference type="GO" id="GO:0002181">
    <property type="term" value="P:cytoplasmic translation"/>
    <property type="evidence" value="ECO:0007669"/>
    <property type="project" value="TreeGrafter"/>
</dbReference>
<dbReference type="InterPro" id="IPR036394">
    <property type="entry name" value="Ribosomal_uL22_sf"/>
</dbReference>
<name>A0A7C4D396_9CREN</name>
<evidence type="ECO:0000313" key="7">
    <source>
        <dbReference type="EMBL" id="HGM07204.1"/>
    </source>
</evidence>
<evidence type="ECO:0000256" key="2">
    <source>
        <dbReference type="ARBA" id="ARBA00022980"/>
    </source>
</evidence>
<dbReference type="InterPro" id="IPR057265">
    <property type="entry name" value="Ribosomal_uL22_arc-type"/>
</dbReference>
<dbReference type="EMBL" id="DTCA01000071">
    <property type="protein sequence ID" value="HGM07204.1"/>
    <property type="molecule type" value="Genomic_DNA"/>
</dbReference>
<reference evidence="7" key="1">
    <citation type="journal article" date="2020" name="mSystems">
        <title>Genome- and Community-Level Interaction Insights into Carbon Utilization and Element Cycling Functions of Hydrothermarchaeota in Hydrothermal Sediment.</title>
        <authorList>
            <person name="Zhou Z."/>
            <person name="Liu Y."/>
            <person name="Xu W."/>
            <person name="Pan J."/>
            <person name="Luo Z.H."/>
            <person name="Li M."/>
        </authorList>
    </citation>
    <scope>NUCLEOTIDE SEQUENCE [LARGE SCALE GENOMIC DNA]</scope>
    <source>
        <strain evidence="7">SpSt-658</strain>
    </source>
</reference>
<dbReference type="GO" id="GO:0022625">
    <property type="term" value="C:cytosolic large ribosomal subunit"/>
    <property type="evidence" value="ECO:0007669"/>
    <property type="project" value="UniProtKB-UniRule"/>
</dbReference>
<dbReference type="InterPro" id="IPR001063">
    <property type="entry name" value="Ribosomal_uL22"/>
</dbReference>
<dbReference type="HAMAP" id="MF_01331_A">
    <property type="entry name" value="Ribosomal_uL22_A"/>
    <property type="match status" value="1"/>
</dbReference>
<dbReference type="CDD" id="cd00336">
    <property type="entry name" value="Ribosomal_L22"/>
    <property type="match status" value="1"/>
</dbReference>
<organism evidence="7">
    <name type="scientific">Ignisphaera aggregans</name>
    <dbReference type="NCBI Taxonomy" id="334771"/>
    <lineage>
        <taxon>Archaea</taxon>
        <taxon>Thermoproteota</taxon>
        <taxon>Thermoprotei</taxon>
        <taxon>Desulfurococcales</taxon>
        <taxon>Desulfurococcaceae</taxon>
        <taxon>Ignisphaera</taxon>
    </lineage>
</organism>
<dbReference type="SUPFAM" id="SSF54843">
    <property type="entry name" value="Ribosomal protein L22"/>
    <property type="match status" value="1"/>
</dbReference>
<accession>A0A7C4D396</accession>
<dbReference type="PANTHER" id="PTHR11593">
    <property type="entry name" value="60S RIBOSOMAL PROTEIN L17"/>
    <property type="match status" value="1"/>
</dbReference>
<comment type="similarity">
    <text evidence="1 4 5">Belongs to the universal ribosomal protein uL22 family.</text>
</comment>
<evidence type="ECO:0000256" key="6">
    <source>
        <dbReference type="RuleBase" id="RU004007"/>
    </source>
</evidence>
<dbReference type="InterPro" id="IPR005721">
    <property type="entry name" value="Ribosomal_uL22_euk/arc"/>
</dbReference>